<keyword evidence="2" id="KW-1185">Reference proteome</keyword>
<dbReference type="Proteomes" id="UP000244336">
    <property type="component" value="Chromosome 6"/>
</dbReference>
<accession>A0A2T7D6M6</accession>
<evidence type="ECO:0000313" key="1">
    <source>
        <dbReference type="EMBL" id="PUZ51238.1"/>
    </source>
</evidence>
<reference evidence="1 2" key="1">
    <citation type="submission" date="2018-04" db="EMBL/GenBank/DDBJ databases">
        <title>WGS assembly of Panicum hallii var. hallii HAL2.</title>
        <authorList>
            <person name="Lovell J."/>
            <person name="Jenkins J."/>
            <person name="Lowry D."/>
            <person name="Mamidi S."/>
            <person name="Sreedasyam A."/>
            <person name="Weng X."/>
            <person name="Barry K."/>
            <person name="Bonette J."/>
            <person name="Campitelli B."/>
            <person name="Daum C."/>
            <person name="Gordon S."/>
            <person name="Gould B."/>
            <person name="Lipzen A."/>
            <person name="MacQueen A."/>
            <person name="Palacio-Mejia J."/>
            <person name="Plott C."/>
            <person name="Shakirov E."/>
            <person name="Shu S."/>
            <person name="Yoshinaga Y."/>
            <person name="Zane M."/>
            <person name="Rokhsar D."/>
            <person name="Grimwood J."/>
            <person name="Schmutz J."/>
            <person name="Juenger T."/>
        </authorList>
    </citation>
    <scope>NUCLEOTIDE SEQUENCE [LARGE SCALE GENOMIC DNA]</scope>
    <source>
        <strain evidence="2">cv. HAL2</strain>
    </source>
</reference>
<organism evidence="1 2">
    <name type="scientific">Panicum hallii var. hallii</name>
    <dbReference type="NCBI Taxonomy" id="1504633"/>
    <lineage>
        <taxon>Eukaryota</taxon>
        <taxon>Viridiplantae</taxon>
        <taxon>Streptophyta</taxon>
        <taxon>Embryophyta</taxon>
        <taxon>Tracheophyta</taxon>
        <taxon>Spermatophyta</taxon>
        <taxon>Magnoliopsida</taxon>
        <taxon>Liliopsida</taxon>
        <taxon>Poales</taxon>
        <taxon>Poaceae</taxon>
        <taxon>PACMAD clade</taxon>
        <taxon>Panicoideae</taxon>
        <taxon>Panicodae</taxon>
        <taxon>Paniceae</taxon>
        <taxon>Panicinae</taxon>
        <taxon>Panicum</taxon>
        <taxon>Panicum sect. Panicum</taxon>
    </lineage>
</organism>
<sequence>MGGARGGISRSLVLEGGGLSSARCVALWVGRKALDGEGCASGEEGARVLFSSGGCQRWCACVVAMLHGEGVRCGLVVVVRGVH</sequence>
<evidence type="ECO:0000313" key="2">
    <source>
        <dbReference type="Proteomes" id="UP000244336"/>
    </source>
</evidence>
<name>A0A2T7D6M6_9POAL</name>
<dbReference type="AlphaFoldDB" id="A0A2T7D6M6"/>
<dbReference type="Gramene" id="PUZ51238">
    <property type="protein sequence ID" value="PUZ51238"/>
    <property type="gene ID" value="GQ55_6G166100"/>
</dbReference>
<proteinExistence type="predicted"/>
<gene>
    <name evidence="1" type="ORF">GQ55_6G166100</name>
</gene>
<protein>
    <submittedName>
        <fullName evidence="1">Uncharacterized protein</fullName>
    </submittedName>
</protein>
<dbReference type="EMBL" id="CM009754">
    <property type="protein sequence ID" value="PUZ51238.1"/>
    <property type="molecule type" value="Genomic_DNA"/>
</dbReference>